<gene>
    <name evidence="1" type="ORF">PLAN_130258</name>
</gene>
<organism evidence="1 2">
    <name type="scientific">Planktothrix rubescens CCAP 1459/22</name>
    <dbReference type="NCBI Taxonomy" id="329571"/>
    <lineage>
        <taxon>Bacteria</taxon>
        <taxon>Bacillati</taxon>
        <taxon>Cyanobacteriota</taxon>
        <taxon>Cyanophyceae</taxon>
        <taxon>Oscillatoriophycideae</taxon>
        <taxon>Oscillatoriales</taxon>
        <taxon>Microcoleaceae</taxon>
        <taxon>Planktothrix</taxon>
    </lineage>
</organism>
<comment type="caution">
    <text evidence="1">The sequence shown here is derived from an EMBL/GenBank/DDBJ whole genome shotgun (WGS) entry which is preliminary data.</text>
</comment>
<proteinExistence type="predicted"/>
<keyword evidence="2" id="KW-1185">Reference proteome</keyword>
<evidence type="ECO:0000313" key="1">
    <source>
        <dbReference type="EMBL" id="CAC5341726.1"/>
    </source>
</evidence>
<dbReference type="AlphaFoldDB" id="A0A6J7ZJ29"/>
<evidence type="ECO:0000313" key="2">
    <source>
        <dbReference type="Proteomes" id="UP000196521"/>
    </source>
</evidence>
<accession>A0A6J7ZJ29</accession>
<evidence type="ECO:0008006" key="3">
    <source>
        <dbReference type="Google" id="ProtNLM"/>
    </source>
</evidence>
<dbReference type="RefSeq" id="WP_026797217.1">
    <property type="nucleotide sequence ID" value="NZ_LR812491.1"/>
</dbReference>
<name>A0A6J7ZJ29_PLARU</name>
<dbReference type="Proteomes" id="UP000196521">
    <property type="component" value="Unassembled WGS sequence"/>
</dbReference>
<dbReference type="EMBL" id="CZCZ02000008">
    <property type="protein sequence ID" value="CAC5341726.1"/>
    <property type="molecule type" value="Genomic_DNA"/>
</dbReference>
<reference evidence="1" key="1">
    <citation type="submission" date="2020-05" db="EMBL/GenBank/DDBJ databases">
        <authorList>
            <consortium name="Genoscope - CEA"/>
            <person name="William W."/>
        </authorList>
    </citation>
    <scope>NUCLEOTIDE SEQUENCE [LARGE SCALE GENOMIC DNA]</scope>
    <source>
        <strain evidence="1">PCC 7821</strain>
    </source>
</reference>
<sequence>MSNSIDDDQLKSILQKYSLSFTDKKFINKLSGEDDLMMVFGLTQEIKDLNKQYWGRELGKCWERLVIEVCRQGCADFSPAIRDGKDELCDLVIGTDAIDTKYRIGSGDSGTLKKFRGHAERLKNRGYTPVLLILRTDSLPQAVNTCSVGGWRVLSGQDTFEYLSQTTGFDLQAWLQALRGLYLR</sequence>
<protein>
    <recommendedName>
        <fullName evidence="3">Restriction endonuclease</fullName>
    </recommendedName>
</protein>